<dbReference type="EMBL" id="JAJOMB010000010">
    <property type="protein sequence ID" value="MCD5313156.1"/>
    <property type="molecule type" value="Genomic_DNA"/>
</dbReference>
<protein>
    <submittedName>
        <fullName evidence="8">Cytochrome c biogenesis protein CcdA</fullName>
    </submittedName>
</protein>
<reference evidence="8" key="1">
    <citation type="submission" date="2021-11" db="EMBL/GenBank/DDBJ databases">
        <title>Streptomyces corallinus and Kineosporia corallina sp. nov., two new coral-derived marine actinobacteria.</title>
        <authorList>
            <person name="Buangrab K."/>
            <person name="Sutthacheep M."/>
            <person name="Yeemin T."/>
            <person name="Harunari E."/>
            <person name="Igarashi Y."/>
            <person name="Sripreechasak P."/>
            <person name="Kanchanasin P."/>
            <person name="Tanasupawat S."/>
            <person name="Phongsopitanun W."/>
        </authorList>
    </citation>
    <scope>NUCLEOTIDE SEQUENCE</scope>
    <source>
        <strain evidence="8">JCM 31032</strain>
    </source>
</reference>
<evidence type="ECO:0000256" key="2">
    <source>
        <dbReference type="ARBA" id="ARBA00006143"/>
    </source>
</evidence>
<keyword evidence="5 6" id="KW-0472">Membrane</keyword>
<dbReference type="Proteomes" id="UP001138997">
    <property type="component" value="Unassembled WGS sequence"/>
</dbReference>
<feature type="transmembrane region" description="Helical" evidence="6">
    <location>
        <begin position="61"/>
        <end position="83"/>
    </location>
</feature>
<comment type="subcellular location">
    <subcellularLocation>
        <location evidence="1">Membrane</location>
        <topology evidence="1">Multi-pass membrane protein</topology>
    </subcellularLocation>
</comment>
<dbReference type="Pfam" id="PF02683">
    <property type="entry name" value="DsbD_TM"/>
    <property type="match status" value="1"/>
</dbReference>
<evidence type="ECO:0000259" key="7">
    <source>
        <dbReference type="Pfam" id="PF02683"/>
    </source>
</evidence>
<dbReference type="RefSeq" id="WP_231444083.1">
    <property type="nucleotide sequence ID" value="NZ_JAJOMB010000010.1"/>
</dbReference>
<accession>A0A9X1NG29</accession>
<feature type="transmembrane region" description="Helical" evidence="6">
    <location>
        <begin position="136"/>
        <end position="161"/>
    </location>
</feature>
<comment type="caution">
    <text evidence="8">The sequence shown here is derived from an EMBL/GenBank/DDBJ whole genome shotgun (WGS) entry which is preliminary data.</text>
</comment>
<keyword evidence="3 6" id="KW-0812">Transmembrane</keyword>
<dbReference type="PANTHER" id="PTHR31272:SF4">
    <property type="entry name" value="CYTOCHROME C-TYPE BIOGENESIS PROTEIN HI_1454-RELATED"/>
    <property type="match status" value="1"/>
</dbReference>
<dbReference type="GO" id="GO:0017004">
    <property type="term" value="P:cytochrome complex assembly"/>
    <property type="evidence" value="ECO:0007669"/>
    <property type="project" value="InterPro"/>
</dbReference>
<dbReference type="GO" id="GO:0016020">
    <property type="term" value="C:membrane"/>
    <property type="evidence" value="ECO:0007669"/>
    <property type="project" value="UniProtKB-SubCell"/>
</dbReference>
<dbReference type="PANTHER" id="PTHR31272">
    <property type="entry name" value="CYTOCHROME C-TYPE BIOGENESIS PROTEIN HI_1454-RELATED"/>
    <property type="match status" value="1"/>
</dbReference>
<keyword evidence="9" id="KW-1185">Reference proteome</keyword>
<dbReference type="InterPro" id="IPR051790">
    <property type="entry name" value="Cytochrome_c-biogenesis_DsbD"/>
</dbReference>
<evidence type="ECO:0000256" key="3">
    <source>
        <dbReference type="ARBA" id="ARBA00022692"/>
    </source>
</evidence>
<feature type="transmembrane region" description="Helical" evidence="6">
    <location>
        <begin position="173"/>
        <end position="193"/>
    </location>
</feature>
<evidence type="ECO:0000256" key="5">
    <source>
        <dbReference type="ARBA" id="ARBA00023136"/>
    </source>
</evidence>
<dbReference type="InterPro" id="IPR003834">
    <property type="entry name" value="Cyt_c_assmbl_TM_dom"/>
</dbReference>
<comment type="similarity">
    <text evidence="2">Belongs to the DsbD family.</text>
</comment>
<sequence length="248" mass="26019">MTGLSGTVLDGPLLLAVPIAVLAGLVSFASPCVLPLVPGYLGYVTGLTGEDLEQQRRGRMVLGVLLFIAGFTAVFVTMGWVAGAIGNSLMQYNDVITRVLGGVTILMGLVFAGLVPGMSGLEKRLDIRPTAGLLGAPLLGVVFGLGWTPCIGPTLTAIVSMSSGFGDARRGGLLAFAYCLGLGLPFLLAALAYRRAMNAFGVLRRHRVAITRFGGLMLVLIGVLLVSGFWGYLIARSQGYIADFQLWL</sequence>
<feature type="transmembrane region" description="Helical" evidence="6">
    <location>
        <begin position="95"/>
        <end position="115"/>
    </location>
</feature>
<dbReference type="AlphaFoldDB" id="A0A9X1NG29"/>
<evidence type="ECO:0000313" key="9">
    <source>
        <dbReference type="Proteomes" id="UP001138997"/>
    </source>
</evidence>
<evidence type="ECO:0000256" key="6">
    <source>
        <dbReference type="SAM" id="Phobius"/>
    </source>
</evidence>
<proteinExistence type="inferred from homology"/>
<evidence type="ECO:0000256" key="4">
    <source>
        <dbReference type="ARBA" id="ARBA00022989"/>
    </source>
</evidence>
<keyword evidence="4 6" id="KW-1133">Transmembrane helix</keyword>
<feature type="transmembrane region" description="Helical" evidence="6">
    <location>
        <begin position="213"/>
        <end position="235"/>
    </location>
</feature>
<evidence type="ECO:0000313" key="8">
    <source>
        <dbReference type="EMBL" id="MCD5313156.1"/>
    </source>
</evidence>
<name>A0A9X1NG29_9ACTN</name>
<evidence type="ECO:0000256" key="1">
    <source>
        <dbReference type="ARBA" id="ARBA00004141"/>
    </source>
</evidence>
<organism evidence="8 9">
    <name type="scientific">Kineosporia babensis</name>
    <dbReference type="NCBI Taxonomy" id="499548"/>
    <lineage>
        <taxon>Bacteria</taxon>
        <taxon>Bacillati</taxon>
        <taxon>Actinomycetota</taxon>
        <taxon>Actinomycetes</taxon>
        <taxon>Kineosporiales</taxon>
        <taxon>Kineosporiaceae</taxon>
        <taxon>Kineosporia</taxon>
    </lineage>
</organism>
<gene>
    <name evidence="8" type="ORF">LR394_19805</name>
</gene>
<feature type="transmembrane region" description="Helical" evidence="6">
    <location>
        <begin position="12"/>
        <end position="41"/>
    </location>
</feature>
<feature type="domain" description="Cytochrome C biogenesis protein transmembrane" evidence="7">
    <location>
        <begin position="14"/>
        <end position="226"/>
    </location>
</feature>